<evidence type="ECO:0000313" key="3">
    <source>
        <dbReference type="Proteomes" id="UP001161017"/>
    </source>
</evidence>
<accession>A0AA43QKD0</accession>
<dbReference type="EMBL" id="JAPUFD010000007">
    <property type="protein sequence ID" value="MDI1488106.1"/>
    <property type="molecule type" value="Genomic_DNA"/>
</dbReference>
<proteinExistence type="predicted"/>
<feature type="region of interest" description="Disordered" evidence="1">
    <location>
        <begin position="1"/>
        <end position="25"/>
    </location>
</feature>
<evidence type="ECO:0000313" key="2">
    <source>
        <dbReference type="EMBL" id="MDI1488106.1"/>
    </source>
</evidence>
<evidence type="ECO:0000256" key="1">
    <source>
        <dbReference type="SAM" id="MobiDB-lite"/>
    </source>
</evidence>
<dbReference type="Proteomes" id="UP001161017">
    <property type="component" value="Unassembled WGS sequence"/>
</dbReference>
<name>A0AA43QKD0_9LECA</name>
<keyword evidence="3" id="KW-1185">Reference proteome</keyword>
<comment type="caution">
    <text evidence="2">The sequence shown here is derived from an EMBL/GenBank/DDBJ whole genome shotgun (WGS) entry which is preliminary data.</text>
</comment>
<protein>
    <submittedName>
        <fullName evidence="2">Uncharacterized protein</fullName>
    </submittedName>
</protein>
<reference evidence="2" key="1">
    <citation type="journal article" date="2023" name="Genome Biol. Evol.">
        <title>First Whole Genome Sequence and Flow Cytometry Genome Size Data for the Lichen-Forming Fungus Ramalina farinacea (Ascomycota).</title>
        <authorList>
            <person name="Llewellyn T."/>
            <person name="Mian S."/>
            <person name="Hill R."/>
            <person name="Leitch I.J."/>
            <person name="Gaya E."/>
        </authorList>
    </citation>
    <scope>NUCLEOTIDE SEQUENCE</scope>
    <source>
        <strain evidence="2">LIQ254RAFAR</strain>
    </source>
</reference>
<gene>
    <name evidence="2" type="ORF">OHK93_007380</name>
</gene>
<dbReference type="AlphaFoldDB" id="A0AA43QKD0"/>
<sequence>MYFELTLHRPPSESSDPFKDLTRGTSYKPRDSEILIIYQPLNNSGTLSTSAILESTVNAMRYVVTATSQCLNLSTPTFGIYVPGLVGGLYLDILPYRYSRLGTGAVISNDPEVAAASLGRVVIRDYPVASSLSVGQIGDIIQGMQEFTHVQQLQECDISVLDLSKPDRPMIARGCFAYTDNCKQIPPEPYTVGGATTLPEKARPATKESVVIAGNNTNGLVITNPSETLSISFQSDPNSMAIQNQNYADLAIQAMWHMLPMIIQQGRRDAILPWNEERDRYEWVIEVPYDPLRPYPFKNDFQLRFWQEKSARARLTLREIAESLYWIQRAFEATTLIESRISIQVPITDPPRRGVLGLGGGGCLSYTNVSSFTGCDFASLPSQGFGEIGSAAVAVDVT</sequence>
<organism evidence="2 3">
    <name type="scientific">Ramalina farinacea</name>
    <dbReference type="NCBI Taxonomy" id="258253"/>
    <lineage>
        <taxon>Eukaryota</taxon>
        <taxon>Fungi</taxon>
        <taxon>Dikarya</taxon>
        <taxon>Ascomycota</taxon>
        <taxon>Pezizomycotina</taxon>
        <taxon>Lecanoromycetes</taxon>
        <taxon>OSLEUM clade</taxon>
        <taxon>Lecanoromycetidae</taxon>
        <taxon>Lecanorales</taxon>
        <taxon>Lecanorineae</taxon>
        <taxon>Ramalinaceae</taxon>
        <taxon>Ramalina</taxon>
    </lineage>
</organism>